<sequence>MGNKRFWELMICDRVSTTCMRSSITAKDTATSFTAVLQGNADSTKRAFSARRLDEVEKEALQ</sequence>
<evidence type="ECO:0000313" key="3">
    <source>
        <dbReference type="Proteomes" id="UP000054815"/>
    </source>
</evidence>
<comment type="caution">
    <text evidence="1">The sequence shown here is derived from an EMBL/GenBank/DDBJ whole genome shotgun (WGS) entry which is preliminary data.</text>
</comment>
<dbReference type="EMBL" id="JYDT01000057">
    <property type="protein sequence ID" value="KRY87335.1"/>
    <property type="molecule type" value="Genomic_DNA"/>
</dbReference>
<dbReference type="EMBL" id="JYDU01000194">
    <property type="protein sequence ID" value="KRX89547.1"/>
    <property type="molecule type" value="Genomic_DNA"/>
</dbReference>
<keyword evidence="4" id="KW-1185">Reference proteome</keyword>
<protein>
    <submittedName>
        <fullName evidence="1">Uncharacterized protein</fullName>
    </submittedName>
</protein>
<dbReference type="AlphaFoldDB" id="A0A0V0XNM9"/>
<evidence type="ECO:0000313" key="2">
    <source>
        <dbReference type="EMBL" id="KRY87335.1"/>
    </source>
</evidence>
<evidence type="ECO:0000313" key="4">
    <source>
        <dbReference type="Proteomes" id="UP000054995"/>
    </source>
</evidence>
<dbReference type="Proteomes" id="UP000054815">
    <property type="component" value="Unassembled WGS sequence"/>
</dbReference>
<gene>
    <name evidence="2" type="ORF">T4D_6802</name>
    <name evidence="1" type="ORF">T4E_9971</name>
</gene>
<name>A0A0V0XNM9_TRIPS</name>
<evidence type="ECO:0000313" key="1">
    <source>
        <dbReference type="EMBL" id="KRX89547.1"/>
    </source>
</evidence>
<accession>A0A0V0XNM9</accession>
<organism evidence="1 3">
    <name type="scientific">Trichinella pseudospiralis</name>
    <name type="common">Parasitic roundworm</name>
    <dbReference type="NCBI Taxonomy" id="6337"/>
    <lineage>
        <taxon>Eukaryota</taxon>
        <taxon>Metazoa</taxon>
        <taxon>Ecdysozoa</taxon>
        <taxon>Nematoda</taxon>
        <taxon>Enoplea</taxon>
        <taxon>Dorylaimia</taxon>
        <taxon>Trichinellida</taxon>
        <taxon>Trichinellidae</taxon>
        <taxon>Trichinella</taxon>
    </lineage>
</organism>
<reference evidence="3 4" key="1">
    <citation type="submission" date="2015-01" db="EMBL/GenBank/DDBJ databases">
        <title>Evolution of Trichinella species and genotypes.</title>
        <authorList>
            <person name="Korhonen P.K."/>
            <person name="Edoardo P."/>
            <person name="Giuseppe L.R."/>
            <person name="Gasser R.B."/>
        </authorList>
    </citation>
    <scope>NUCLEOTIDE SEQUENCE [LARGE SCALE GENOMIC DNA]</scope>
    <source>
        <strain evidence="1">ISS141</strain>
        <strain evidence="2">ISS470</strain>
    </source>
</reference>
<dbReference type="Proteomes" id="UP000054995">
    <property type="component" value="Unassembled WGS sequence"/>
</dbReference>
<proteinExistence type="predicted"/>